<gene>
    <name evidence="9" type="primary">yscL</name>
    <name evidence="9" type="ORF">Pan181_15080</name>
</gene>
<feature type="domain" description="Flagellar assembly protein FliH/Type III secretion system HrpE" evidence="8">
    <location>
        <begin position="93"/>
        <end position="217"/>
    </location>
</feature>
<dbReference type="OrthoDB" id="9152601at2"/>
<accession>A0A518AKR5</accession>
<evidence type="ECO:0000256" key="4">
    <source>
        <dbReference type="ARBA" id="ARBA00022448"/>
    </source>
</evidence>
<keyword evidence="4" id="KW-0813">Transport</keyword>
<dbReference type="GO" id="GO:0015031">
    <property type="term" value="P:protein transport"/>
    <property type="evidence" value="ECO:0007669"/>
    <property type="project" value="UniProtKB-KW"/>
</dbReference>
<evidence type="ECO:0000256" key="7">
    <source>
        <dbReference type="ARBA" id="ARBA00023225"/>
    </source>
</evidence>
<evidence type="ECO:0000256" key="3">
    <source>
        <dbReference type="ARBA" id="ARBA00016507"/>
    </source>
</evidence>
<evidence type="ECO:0000256" key="1">
    <source>
        <dbReference type="ARBA" id="ARBA00003041"/>
    </source>
</evidence>
<dbReference type="RefSeq" id="WP_145246189.1">
    <property type="nucleotide sequence ID" value="NZ_CP036278.1"/>
</dbReference>
<dbReference type="KEGG" id="amuc:Pan181_15080"/>
<keyword evidence="7" id="KW-1006">Bacterial flagellum protein export</keyword>
<dbReference type="InterPro" id="IPR018035">
    <property type="entry name" value="Flagellar_FliH/T3SS_HrpE"/>
</dbReference>
<evidence type="ECO:0000259" key="8">
    <source>
        <dbReference type="Pfam" id="PF02108"/>
    </source>
</evidence>
<evidence type="ECO:0000313" key="10">
    <source>
        <dbReference type="Proteomes" id="UP000315750"/>
    </source>
</evidence>
<evidence type="ECO:0000256" key="2">
    <source>
        <dbReference type="ARBA" id="ARBA00006602"/>
    </source>
</evidence>
<protein>
    <recommendedName>
        <fullName evidence="3">Flagellar assembly protein FliH</fullName>
    </recommendedName>
</protein>
<dbReference type="Proteomes" id="UP000315750">
    <property type="component" value="Chromosome"/>
</dbReference>
<comment type="function">
    <text evidence="1">Needed for flagellar regrowth and assembly.</text>
</comment>
<dbReference type="PANTHER" id="PTHR34982">
    <property type="entry name" value="YOP PROTEINS TRANSLOCATION PROTEIN L"/>
    <property type="match status" value="1"/>
</dbReference>
<name>A0A518AKR5_9BACT</name>
<sequence>MATIIKRGSEQEYFSGQEVRPVAFSFEEMAGRAEEYLESVRREAVKIIQQAHTDAEEVLRKAEAAGRVAAQAAIEEMLEEKINKQMKTLRPALMSVAHQLADARGKWLSEWEGSAVHLAARMAERIIRHELGKEPKAPLKLIRESLELASSSASITIHLSPQDCKHLGAAAADIIDSLKQLAPAKIMADASVSPGGCVVRTEFGEIDQRIESQLERLEQELTN</sequence>
<comment type="similarity">
    <text evidence="2">Belongs to the FliH family.</text>
</comment>
<evidence type="ECO:0000256" key="6">
    <source>
        <dbReference type="ARBA" id="ARBA00022927"/>
    </source>
</evidence>
<proteinExistence type="inferred from homology"/>
<dbReference type="Pfam" id="PF02108">
    <property type="entry name" value="FliH"/>
    <property type="match status" value="1"/>
</dbReference>
<keyword evidence="5" id="KW-1005">Bacterial flagellum biogenesis</keyword>
<dbReference type="SUPFAM" id="SSF160527">
    <property type="entry name" value="V-type ATPase subunit E-like"/>
    <property type="match status" value="1"/>
</dbReference>
<dbReference type="EMBL" id="CP036278">
    <property type="protein sequence ID" value="QDU55319.1"/>
    <property type="molecule type" value="Genomic_DNA"/>
</dbReference>
<dbReference type="GO" id="GO:0005829">
    <property type="term" value="C:cytosol"/>
    <property type="evidence" value="ECO:0007669"/>
    <property type="project" value="TreeGrafter"/>
</dbReference>
<evidence type="ECO:0000313" key="9">
    <source>
        <dbReference type="EMBL" id="QDU55319.1"/>
    </source>
</evidence>
<reference evidence="9 10" key="1">
    <citation type="submission" date="2019-02" db="EMBL/GenBank/DDBJ databases">
        <title>Deep-cultivation of Planctomycetes and their phenomic and genomic characterization uncovers novel biology.</title>
        <authorList>
            <person name="Wiegand S."/>
            <person name="Jogler M."/>
            <person name="Boedeker C."/>
            <person name="Pinto D."/>
            <person name="Vollmers J."/>
            <person name="Rivas-Marin E."/>
            <person name="Kohn T."/>
            <person name="Peeters S.H."/>
            <person name="Heuer A."/>
            <person name="Rast P."/>
            <person name="Oberbeckmann S."/>
            <person name="Bunk B."/>
            <person name="Jeske O."/>
            <person name="Meyerdierks A."/>
            <person name="Storesund J.E."/>
            <person name="Kallscheuer N."/>
            <person name="Luecker S."/>
            <person name="Lage O.M."/>
            <person name="Pohl T."/>
            <person name="Merkel B.J."/>
            <person name="Hornburger P."/>
            <person name="Mueller R.-W."/>
            <person name="Bruemmer F."/>
            <person name="Labrenz M."/>
            <person name="Spormann A.M."/>
            <person name="Op den Camp H."/>
            <person name="Overmann J."/>
            <person name="Amann R."/>
            <person name="Jetten M.S.M."/>
            <person name="Mascher T."/>
            <person name="Medema M.H."/>
            <person name="Devos D.P."/>
            <person name="Kaster A.-K."/>
            <person name="Ovreas L."/>
            <person name="Rohde M."/>
            <person name="Galperin M.Y."/>
            <person name="Jogler C."/>
        </authorList>
    </citation>
    <scope>NUCLEOTIDE SEQUENCE [LARGE SCALE GENOMIC DNA]</scope>
    <source>
        <strain evidence="9 10">Pan181</strain>
    </source>
</reference>
<organism evidence="9 10">
    <name type="scientific">Aeoliella mucimassa</name>
    <dbReference type="NCBI Taxonomy" id="2527972"/>
    <lineage>
        <taxon>Bacteria</taxon>
        <taxon>Pseudomonadati</taxon>
        <taxon>Planctomycetota</taxon>
        <taxon>Planctomycetia</taxon>
        <taxon>Pirellulales</taxon>
        <taxon>Lacipirellulaceae</taxon>
        <taxon>Aeoliella</taxon>
    </lineage>
</organism>
<dbReference type="PANTHER" id="PTHR34982:SF1">
    <property type="entry name" value="FLAGELLAR ASSEMBLY PROTEIN FLIH"/>
    <property type="match status" value="1"/>
</dbReference>
<dbReference type="AlphaFoldDB" id="A0A518AKR5"/>
<keyword evidence="10" id="KW-1185">Reference proteome</keyword>
<dbReference type="GO" id="GO:0044781">
    <property type="term" value="P:bacterial-type flagellum organization"/>
    <property type="evidence" value="ECO:0007669"/>
    <property type="project" value="UniProtKB-KW"/>
</dbReference>
<dbReference type="InterPro" id="IPR051472">
    <property type="entry name" value="T3SS_Stator/FliH"/>
</dbReference>
<evidence type="ECO:0000256" key="5">
    <source>
        <dbReference type="ARBA" id="ARBA00022795"/>
    </source>
</evidence>
<keyword evidence="6" id="KW-0653">Protein transport</keyword>